<dbReference type="RefSeq" id="WP_139638201.1">
    <property type="nucleotide sequence ID" value="NZ_VDLX02000038.1"/>
</dbReference>
<dbReference type="PANTHER" id="PTHR43976">
    <property type="entry name" value="SHORT CHAIN DEHYDROGENASE"/>
    <property type="match status" value="1"/>
</dbReference>
<dbReference type="EMBL" id="VDLX02000038">
    <property type="protein sequence ID" value="KAB8182988.1"/>
    <property type="molecule type" value="Genomic_DNA"/>
</dbReference>
<dbReference type="PANTHER" id="PTHR43976:SF16">
    <property type="entry name" value="SHORT-CHAIN DEHYDROGENASE_REDUCTASE FAMILY PROTEIN"/>
    <property type="match status" value="1"/>
</dbReference>
<protein>
    <submittedName>
        <fullName evidence="4">SDR family NAD(P)-dependent oxidoreductase</fullName>
    </submittedName>
</protein>
<keyword evidence="5" id="KW-1185">Reference proteome</keyword>
<sequence length="278" mass="29275">MMERRLRWLVTGASSGLGAAMAAAAIARGDEVIVTARDVGRLERLAAKAPGRVRPVALDLSDRTGTRATGEKIARGGVDVLVNNAGYGLIGAFEEATDERLREAFEVNLFGGLELARALLPGMRERGWGRIVQMSSIIGVTSGLGGAGYAGPKAALEAVSDSIAAEVAPFGIHVTIVEPGAFRTDFGGRSLRLTDRLPAYEPIVGPPRDAFVAHHGMQRGDPERAARAVVDAVLAPRPPRRLPLGPDAFTVLRAHYLARLAELDALEPAAAVTDHATP</sequence>
<dbReference type="OrthoDB" id="9792003at2"/>
<accession>A0A5C4UW54</accession>
<proteinExistence type="inferred from homology"/>
<dbReference type="CDD" id="cd05374">
    <property type="entry name" value="17beta-HSD-like_SDR_c"/>
    <property type="match status" value="1"/>
</dbReference>
<dbReference type="AlphaFoldDB" id="A0A5C4UW54"/>
<gene>
    <name evidence="4" type="ORF">FH608_049645</name>
</gene>
<dbReference type="Proteomes" id="UP000312512">
    <property type="component" value="Unassembled WGS sequence"/>
</dbReference>
<dbReference type="SUPFAM" id="SSF51735">
    <property type="entry name" value="NAD(P)-binding Rossmann-fold domains"/>
    <property type="match status" value="1"/>
</dbReference>
<reference evidence="4 5" key="1">
    <citation type="submission" date="2019-10" db="EMBL/GenBank/DDBJ databases">
        <title>Nonomuraea sp. nov., isolated from Phyllanthus amarus.</title>
        <authorList>
            <person name="Klykleung N."/>
            <person name="Tanasupawat S."/>
        </authorList>
    </citation>
    <scope>NUCLEOTIDE SEQUENCE [LARGE SCALE GENOMIC DNA]</scope>
    <source>
        <strain evidence="4 5">PA1-10</strain>
    </source>
</reference>
<evidence type="ECO:0000256" key="1">
    <source>
        <dbReference type="ARBA" id="ARBA00006484"/>
    </source>
</evidence>
<evidence type="ECO:0000313" key="5">
    <source>
        <dbReference type="Proteomes" id="UP000312512"/>
    </source>
</evidence>
<dbReference type="InterPro" id="IPR036291">
    <property type="entry name" value="NAD(P)-bd_dom_sf"/>
</dbReference>
<dbReference type="InterPro" id="IPR002347">
    <property type="entry name" value="SDR_fam"/>
</dbReference>
<dbReference type="Gene3D" id="3.40.50.720">
    <property type="entry name" value="NAD(P)-binding Rossmann-like Domain"/>
    <property type="match status" value="1"/>
</dbReference>
<dbReference type="InterPro" id="IPR051911">
    <property type="entry name" value="SDR_oxidoreductase"/>
</dbReference>
<name>A0A5C4UW54_9ACTN</name>
<evidence type="ECO:0000256" key="2">
    <source>
        <dbReference type="ARBA" id="ARBA00023002"/>
    </source>
</evidence>
<dbReference type="Pfam" id="PF00106">
    <property type="entry name" value="adh_short"/>
    <property type="match status" value="1"/>
</dbReference>
<evidence type="ECO:0000313" key="4">
    <source>
        <dbReference type="EMBL" id="KAB8182988.1"/>
    </source>
</evidence>
<organism evidence="4 5">
    <name type="scientific">Nonomuraea phyllanthi</name>
    <dbReference type="NCBI Taxonomy" id="2219224"/>
    <lineage>
        <taxon>Bacteria</taxon>
        <taxon>Bacillati</taxon>
        <taxon>Actinomycetota</taxon>
        <taxon>Actinomycetes</taxon>
        <taxon>Streptosporangiales</taxon>
        <taxon>Streptosporangiaceae</taxon>
        <taxon>Nonomuraea</taxon>
    </lineage>
</organism>
<keyword evidence="2" id="KW-0560">Oxidoreductase</keyword>
<comment type="caution">
    <text evidence="4">The sequence shown here is derived from an EMBL/GenBank/DDBJ whole genome shotgun (WGS) entry which is preliminary data.</text>
</comment>
<dbReference type="PRINTS" id="PR00080">
    <property type="entry name" value="SDRFAMILY"/>
</dbReference>
<dbReference type="PRINTS" id="PR00081">
    <property type="entry name" value="GDHRDH"/>
</dbReference>
<evidence type="ECO:0000256" key="3">
    <source>
        <dbReference type="RuleBase" id="RU000363"/>
    </source>
</evidence>
<comment type="similarity">
    <text evidence="1 3">Belongs to the short-chain dehydrogenases/reductases (SDR) family.</text>
</comment>
<dbReference type="GO" id="GO:0016491">
    <property type="term" value="F:oxidoreductase activity"/>
    <property type="evidence" value="ECO:0007669"/>
    <property type="project" value="UniProtKB-KW"/>
</dbReference>